<dbReference type="EMBL" id="JASNQZ010000012">
    <property type="protein sequence ID" value="KAL0948697.1"/>
    <property type="molecule type" value="Genomic_DNA"/>
</dbReference>
<keyword evidence="3" id="KW-1185">Reference proteome</keyword>
<evidence type="ECO:0000313" key="3">
    <source>
        <dbReference type="Proteomes" id="UP001556367"/>
    </source>
</evidence>
<comment type="caution">
    <text evidence="2">The sequence shown here is derived from an EMBL/GenBank/DDBJ whole genome shotgun (WGS) entry which is preliminary data.</text>
</comment>
<dbReference type="Proteomes" id="UP001556367">
    <property type="component" value="Unassembled WGS sequence"/>
</dbReference>
<proteinExistence type="predicted"/>
<reference evidence="3" key="1">
    <citation type="submission" date="2024-06" db="EMBL/GenBank/DDBJ databases">
        <title>Multi-omics analyses provide insights into the biosynthesis of the anticancer antibiotic pleurotin in Hohenbuehelia grisea.</title>
        <authorList>
            <person name="Weaver J.A."/>
            <person name="Alberti F."/>
        </authorList>
    </citation>
    <scope>NUCLEOTIDE SEQUENCE [LARGE SCALE GENOMIC DNA]</scope>
    <source>
        <strain evidence="3">T-177</strain>
    </source>
</reference>
<accession>A0ABR3IZ96</accession>
<name>A0ABR3IZ96_9AGAR</name>
<protein>
    <submittedName>
        <fullName evidence="2">Uncharacterized protein</fullName>
    </submittedName>
</protein>
<sequence>MPKVQLQRSTHVSFSGRRAEVGDGACVCEDAGFERSIRSGPPSPLSDAPASPPAPDNAPRRTHRPTLGKHKLAFLLALLSIPIPSSTRRVSVRIALHPQPRLGQEQHIAPRLGGEPPIEHARCC</sequence>
<organism evidence="2 3">
    <name type="scientific">Hohenbuehelia grisea</name>
    <dbReference type="NCBI Taxonomy" id="104357"/>
    <lineage>
        <taxon>Eukaryota</taxon>
        <taxon>Fungi</taxon>
        <taxon>Dikarya</taxon>
        <taxon>Basidiomycota</taxon>
        <taxon>Agaricomycotina</taxon>
        <taxon>Agaricomycetes</taxon>
        <taxon>Agaricomycetidae</taxon>
        <taxon>Agaricales</taxon>
        <taxon>Pleurotineae</taxon>
        <taxon>Pleurotaceae</taxon>
        <taxon>Hohenbuehelia</taxon>
    </lineage>
</organism>
<evidence type="ECO:0000256" key="1">
    <source>
        <dbReference type="SAM" id="MobiDB-lite"/>
    </source>
</evidence>
<gene>
    <name evidence="2" type="ORF">HGRIS_008831</name>
</gene>
<feature type="region of interest" description="Disordered" evidence="1">
    <location>
        <begin position="37"/>
        <end position="66"/>
    </location>
</feature>
<evidence type="ECO:0000313" key="2">
    <source>
        <dbReference type="EMBL" id="KAL0948697.1"/>
    </source>
</evidence>